<keyword evidence="1" id="KW-1133">Transmembrane helix</keyword>
<sequence length="580" mass="61513">MRIQSLSAKDVINFSMERASSQSRHGHSVPLLKIVIAWISALALASGHHAFYASLDNHPVTSGSGTTALLLVHSQAGASAIGTTFAFLVSSLLAVSAGTAFLQCAWRVVRTRAFSISGLNAMWSSPTNVFAFLSLDFWRTAQGVVVISGLAWAFPLIVTFAPGTLTVATDITTTSGQCSVPAFDWGATGLLYDVIDSASISYNSPSSLIQQIVGATFLAGQPLAATSPCGRNCSYVMSTNAPSYSCSVGAQNPSALNWTSADLNPEFSPPPYFAAQTDITAPSSENQFVKWDFQAHYTNYTSGLPVANGGHNITCIAYNSTYSVNYTFAGTTASVVIDKIVPQQLAGQMSPNISGQAGFLVPGSDPLVHTAWYNATASYYAILDSISAYTIGSVVPQNGLAGASVVYTPSTIQLGQTQLMQTSGTSRAALNFTWIPIKDIPPIFESLLQNITLSILTGAADRTQTTTTICSYSDNNTHFVYNERRLWLIYGLGLGVALLCDFFGIIALFQNSAFGGATSSYFGDFLAATRNPELNELNLNESGRVRLKYGPVLSEGGRFAFSRPDALAVGGKENSLLGSM</sequence>
<dbReference type="PANTHER" id="PTHR35041">
    <property type="entry name" value="MEDIATOR OF RNA POLYMERASE II TRANSCRIPTION SUBUNIT 1"/>
    <property type="match status" value="1"/>
</dbReference>
<dbReference type="OrthoDB" id="3198553at2759"/>
<feature type="transmembrane region" description="Helical" evidence="1">
    <location>
        <begin position="114"/>
        <end position="135"/>
    </location>
</feature>
<keyword evidence="3" id="KW-1185">Reference proteome</keyword>
<protein>
    <submittedName>
        <fullName evidence="2">Uncharacterized protein</fullName>
    </submittedName>
</protein>
<feature type="transmembrane region" description="Helical" evidence="1">
    <location>
        <begin position="75"/>
        <end position="102"/>
    </location>
</feature>
<gene>
    <name evidence="2" type="ORF">MSAN_00781100</name>
</gene>
<dbReference type="PANTHER" id="PTHR35041:SF6">
    <property type="entry name" value="FORMYLMETHIONINE DEFORMYLASE-LIKE PROTEIN-RELATED"/>
    <property type="match status" value="1"/>
</dbReference>
<dbReference type="Proteomes" id="UP000623467">
    <property type="component" value="Unassembled WGS sequence"/>
</dbReference>
<feature type="transmembrane region" description="Helical" evidence="1">
    <location>
        <begin position="487"/>
        <end position="509"/>
    </location>
</feature>
<comment type="caution">
    <text evidence="2">The sequence shown here is derived from an EMBL/GenBank/DDBJ whole genome shotgun (WGS) entry which is preliminary data.</text>
</comment>
<evidence type="ECO:0000256" key="1">
    <source>
        <dbReference type="SAM" id="Phobius"/>
    </source>
</evidence>
<feature type="transmembrane region" description="Helical" evidence="1">
    <location>
        <begin position="141"/>
        <end position="161"/>
    </location>
</feature>
<proteinExistence type="predicted"/>
<evidence type="ECO:0000313" key="3">
    <source>
        <dbReference type="Proteomes" id="UP000623467"/>
    </source>
</evidence>
<organism evidence="2 3">
    <name type="scientific">Mycena sanguinolenta</name>
    <dbReference type="NCBI Taxonomy" id="230812"/>
    <lineage>
        <taxon>Eukaryota</taxon>
        <taxon>Fungi</taxon>
        <taxon>Dikarya</taxon>
        <taxon>Basidiomycota</taxon>
        <taxon>Agaricomycotina</taxon>
        <taxon>Agaricomycetes</taxon>
        <taxon>Agaricomycetidae</taxon>
        <taxon>Agaricales</taxon>
        <taxon>Marasmiineae</taxon>
        <taxon>Mycenaceae</taxon>
        <taxon>Mycena</taxon>
    </lineage>
</organism>
<feature type="transmembrane region" description="Helical" evidence="1">
    <location>
        <begin position="31"/>
        <end position="55"/>
    </location>
</feature>
<evidence type="ECO:0000313" key="2">
    <source>
        <dbReference type="EMBL" id="KAF7371441.1"/>
    </source>
</evidence>
<dbReference type="EMBL" id="JACAZH010000004">
    <property type="protein sequence ID" value="KAF7371441.1"/>
    <property type="molecule type" value="Genomic_DNA"/>
</dbReference>
<name>A0A8H7DHC6_9AGAR</name>
<accession>A0A8H7DHC6</accession>
<keyword evidence="1" id="KW-0812">Transmembrane</keyword>
<reference evidence="2" key="1">
    <citation type="submission" date="2020-05" db="EMBL/GenBank/DDBJ databases">
        <title>Mycena genomes resolve the evolution of fungal bioluminescence.</title>
        <authorList>
            <person name="Tsai I.J."/>
        </authorList>
    </citation>
    <scope>NUCLEOTIDE SEQUENCE</scope>
    <source>
        <strain evidence="2">160909Yilan</strain>
    </source>
</reference>
<keyword evidence="1" id="KW-0472">Membrane</keyword>
<dbReference type="AlphaFoldDB" id="A0A8H7DHC6"/>